<evidence type="ECO:0000313" key="2">
    <source>
        <dbReference type="Proteomes" id="UP000190027"/>
    </source>
</evidence>
<dbReference type="STRING" id="1121449.SAMN02745704_01712"/>
<dbReference type="Proteomes" id="UP000190027">
    <property type="component" value="Unassembled WGS sequence"/>
</dbReference>
<name>A0A1T4X3V6_9BACT</name>
<dbReference type="AlphaFoldDB" id="A0A1T4X3V6"/>
<evidence type="ECO:0000313" key="1">
    <source>
        <dbReference type="EMBL" id="SKA83735.1"/>
    </source>
</evidence>
<reference evidence="1 2" key="1">
    <citation type="submission" date="2017-02" db="EMBL/GenBank/DDBJ databases">
        <authorList>
            <person name="Peterson S.W."/>
        </authorList>
    </citation>
    <scope>NUCLEOTIDE SEQUENCE [LARGE SCALE GENOMIC DNA]</scope>
    <source>
        <strain evidence="1 2">DSM 16080</strain>
    </source>
</reference>
<keyword evidence="2" id="KW-1185">Reference proteome</keyword>
<protein>
    <submittedName>
        <fullName evidence="1">Uncharacterized protein</fullName>
    </submittedName>
</protein>
<accession>A0A1T4X3V6</accession>
<dbReference type="RefSeq" id="WP_078717270.1">
    <property type="nucleotide sequence ID" value="NZ_FUYC01000006.1"/>
</dbReference>
<gene>
    <name evidence="1" type="ORF">SAMN02745704_01712</name>
</gene>
<dbReference type="EMBL" id="FUYC01000006">
    <property type="protein sequence ID" value="SKA83735.1"/>
    <property type="molecule type" value="Genomic_DNA"/>
</dbReference>
<proteinExistence type="predicted"/>
<dbReference type="OrthoDB" id="8564828at2"/>
<organism evidence="1 2">
    <name type="scientific">Paucidesulfovibrio gracilis DSM 16080</name>
    <dbReference type="NCBI Taxonomy" id="1121449"/>
    <lineage>
        <taxon>Bacteria</taxon>
        <taxon>Pseudomonadati</taxon>
        <taxon>Thermodesulfobacteriota</taxon>
        <taxon>Desulfovibrionia</taxon>
        <taxon>Desulfovibrionales</taxon>
        <taxon>Desulfovibrionaceae</taxon>
        <taxon>Paucidesulfovibrio</taxon>
    </lineage>
</organism>
<sequence>MSELGRPDQPHFLFLARHFNDIDHIVPVIWGLLRRGTAPERIRYMVLYPDPSIEPGIDPRLDFLARQGVRLETPHLRGALRQAVFTLSTKAPSRLVRRKARKLLHRKLVRSGNNMDYVLEAVRSAPHGSLLVSDHCNSPEIRTLRKAIHERGGSNVALPHGFQLHTGFTDPEFDALTSGNSDPVPEPTFDHILVCTPQQCDSQRLRHPEATVRAMGSARFDPLWLKQLSSLYPAAQQKDSQKLHVLMILEKGGIDMAGRHWEFLDIDEQFRALRHLAEHPGIILRIKGNARGLSHRQGKLLRPYRSRTVEDSIHTHALISGADLVVGCCSSVLMDAYARSKPVLLLEYATRLKMVFKPFGFHDNPHSFQEFTARLDTAVEHGNETLYDGGRLQTLIDYYVYANEPPHDVVDSYARYLQELTETS</sequence>